<name>A0A6N4SQK9_CYTH3</name>
<dbReference type="Proteomes" id="UP000001822">
    <property type="component" value="Chromosome"/>
</dbReference>
<dbReference type="CDD" id="cd07820">
    <property type="entry name" value="SRPBCC_3"/>
    <property type="match status" value="1"/>
</dbReference>
<organism evidence="1 2">
    <name type="scientific">Cytophaga hutchinsonii (strain ATCC 33406 / DSM 1761 / CIP 103989 / NBRC 15051 / NCIMB 9469 / D465)</name>
    <dbReference type="NCBI Taxonomy" id="269798"/>
    <lineage>
        <taxon>Bacteria</taxon>
        <taxon>Pseudomonadati</taxon>
        <taxon>Bacteroidota</taxon>
        <taxon>Cytophagia</taxon>
        <taxon>Cytophagales</taxon>
        <taxon>Cytophagaceae</taxon>
        <taxon>Cytophaga</taxon>
    </lineage>
</organism>
<evidence type="ECO:0000313" key="2">
    <source>
        <dbReference type="Proteomes" id="UP000001822"/>
    </source>
</evidence>
<evidence type="ECO:0000313" key="1">
    <source>
        <dbReference type="EMBL" id="ABG58612.1"/>
    </source>
</evidence>
<protein>
    <recommendedName>
        <fullName evidence="3">Cell division inhibitor</fullName>
    </recommendedName>
</protein>
<reference evidence="1 2" key="1">
    <citation type="journal article" date="2007" name="Appl. Environ. Microbiol.">
        <title>Genome sequence of the cellulolytic gliding bacterium Cytophaga hutchinsonii.</title>
        <authorList>
            <person name="Xie G."/>
            <person name="Bruce D.C."/>
            <person name="Challacombe J.F."/>
            <person name="Chertkov O."/>
            <person name="Detter J.C."/>
            <person name="Gilna P."/>
            <person name="Han C.S."/>
            <person name="Lucas S."/>
            <person name="Misra M."/>
            <person name="Myers G.L."/>
            <person name="Richardson P."/>
            <person name="Tapia R."/>
            <person name="Thayer N."/>
            <person name="Thompson L.S."/>
            <person name="Brettin T.S."/>
            <person name="Henrissat B."/>
            <person name="Wilson D.B."/>
            <person name="McBride M.J."/>
        </authorList>
    </citation>
    <scope>NUCLEOTIDE SEQUENCE [LARGE SCALE GENOMIC DNA]</scope>
    <source>
        <strain evidence="2">ATCC 33406 / DSM 1761 / CIP 103989 / NBRC 15051 / NCIMB 9469 / D465</strain>
    </source>
</reference>
<proteinExistence type="predicted"/>
<sequence length="167" mass="19425">MYRIERKQQFPVSVEELWNFFSVPCNFEKITPPSLGFNIVSGGNWPMYVGMTITYTVSSVFNLPFTWVNEITQVEERKSFVDKQRSGPYAYWNHEHYFNTIPNGVEMIDILEYKMPLGLLGSLVHPFSLKGKIEKIFQYRSGKLEELFGVYTAPGVIQDLLSKNHRD</sequence>
<keyword evidence="2" id="KW-1185">Reference proteome</keyword>
<dbReference type="InterPro" id="IPR023393">
    <property type="entry name" value="START-like_dom_sf"/>
</dbReference>
<dbReference type="Gene3D" id="3.30.530.20">
    <property type="match status" value="1"/>
</dbReference>
<accession>A0A6N4SQK9</accession>
<evidence type="ECO:0008006" key="3">
    <source>
        <dbReference type="Google" id="ProtNLM"/>
    </source>
</evidence>
<gene>
    <name evidence="1" type="ordered locus">CHU_1340</name>
</gene>
<dbReference type="KEGG" id="chu:CHU_1340"/>
<dbReference type="EMBL" id="CP000383">
    <property type="protein sequence ID" value="ABG58612.1"/>
    <property type="molecule type" value="Genomic_DNA"/>
</dbReference>
<dbReference type="AlphaFoldDB" id="A0A6N4SQK9"/>
<dbReference type="OrthoDB" id="9793552at2"/>
<dbReference type="RefSeq" id="WP_011584727.1">
    <property type="nucleotide sequence ID" value="NC_008255.1"/>
</dbReference>
<dbReference type="SUPFAM" id="SSF55961">
    <property type="entry name" value="Bet v1-like"/>
    <property type="match status" value="1"/>
</dbReference>